<gene>
    <name evidence="2" type="ORF">GMARGA_LOCUS39952</name>
</gene>
<evidence type="ECO:0000313" key="2">
    <source>
        <dbReference type="EMBL" id="CAG8849931.1"/>
    </source>
</evidence>
<keyword evidence="3" id="KW-1185">Reference proteome</keyword>
<accession>A0ABN7X7C7</accession>
<evidence type="ECO:0000313" key="3">
    <source>
        <dbReference type="Proteomes" id="UP000789901"/>
    </source>
</evidence>
<feature type="compositionally biased region" description="Basic and acidic residues" evidence="1">
    <location>
        <begin position="35"/>
        <end position="51"/>
    </location>
</feature>
<feature type="non-terminal residue" evidence="2">
    <location>
        <position position="1"/>
    </location>
</feature>
<evidence type="ECO:0000256" key="1">
    <source>
        <dbReference type="SAM" id="MobiDB-lite"/>
    </source>
</evidence>
<name>A0ABN7X7C7_GIGMA</name>
<dbReference type="EMBL" id="CAJVQB010098705">
    <property type="protein sequence ID" value="CAG8849931.1"/>
    <property type="molecule type" value="Genomic_DNA"/>
</dbReference>
<feature type="compositionally biased region" description="Polar residues" evidence="1">
    <location>
        <begin position="18"/>
        <end position="31"/>
    </location>
</feature>
<comment type="caution">
    <text evidence="2">The sequence shown here is derived from an EMBL/GenBank/DDBJ whole genome shotgun (WGS) entry which is preliminary data.</text>
</comment>
<protein>
    <submittedName>
        <fullName evidence="2">31505_t:CDS:1</fullName>
    </submittedName>
</protein>
<feature type="region of interest" description="Disordered" evidence="1">
    <location>
        <begin position="18"/>
        <end position="51"/>
    </location>
</feature>
<proteinExistence type="predicted"/>
<dbReference type="Proteomes" id="UP000789901">
    <property type="component" value="Unassembled WGS sequence"/>
</dbReference>
<reference evidence="2 3" key="1">
    <citation type="submission" date="2021-06" db="EMBL/GenBank/DDBJ databases">
        <authorList>
            <person name="Kallberg Y."/>
            <person name="Tangrot J."/>
            <person name="Rosling A."/>
        </authorList>
    </citation>
    <scope>NUCLEOTIDE SEQUENCE [LARGE SCALE GENOMIC DNA]</scope>
    <source>
        <strain evidence="2 3">120-4 pot B 10/14</strain>
    </source>
</reference>
<sequence>NYQNIVENSPKCSIEYTKNSNYPTSTNSKTKIYTYKREQSVNSNERKQTMR</sequence>
<organism evidence="2 3">
    <name type="scientific">Gigaspora margarita</name>
    <dbReference type="NCBI Taxonomy" id="4874"/>
    <lineage>
        <taxon>Eukaryota</taxon>
        <taxon>Fungi</taxon>
        <taxon>Fungi incertae sedis</taxon>
        <taxon>Mucoromycota</taxon>
        <taxon>Glomeromycotina</taxon>
        <taxon>Glomeromycetes</taxon>
        <taxon>Diversisporales</taxon>
        <taxon>Gigasporaceae</taxon>
        <taxon>Gigaspora</taxon>
    </lineage>
</organism>